<sequence length="207" mass="23227">MSLNAELQHDLMKCLSKLETVATRDLVTHAVPQRQRDGRTRLDHGVAQAHLVENLSETKSTARFIQQRFEQDGSKLDSIQTQLMQLTDHNEPQLFRASPVAPVVEHSRPPPPSTIPRDASPIETEYAEASPRRSRDEEAPCQVGQENAEEIREATPASNEASLQHEVAVSSMVKKPELSLECLRIGRDEEQIASVLMEVITIFRDCQ</sequence>
<dbReference type="AlphaFoldDB" id="A0A7J6TFS4"/>
<reference evidence="2 3" key="1">
    <citation type="submission" date="2020-04" db="EMBL/GenBank/DDBJ databases">
        <title>Perkinsus olseni comparative genomics.</title>
        <authorList>
            <person name="Bogema D.R."/>
        </authorList>
    </citation>
    <scope>NUCLEOTIDE SEQUENCE [LARGE SCALE GENOMIC DNA]</scope>
    <source>
        <strain evidence="2 3">ATCC PRA-207</strain>
    </source>
</reference>
<name>A0A7J6TFS4_PEROL</name>
<feature type="region of interest" description="Disordered" evidence="1">
    <location>
        <begin position="102"/>
        <end position="143"/>
    </location>
</feature>
<evidence type="ECO:0000313" key="3">
    <source>
        <dbReference type="Proteomes" id="UP000553632"/>
    </source>
</evidence>
<gene>
    <name evidence="2" type="ORF">FOZ63_001241</name>
</gene>
<dbReference type="Proteomes" id="UP000553632">
    <property type="component" value="Unassembled WGS sequence"/>
</dbReference>
<feature type="non-terminal residue" evidence="2">
    <location>
        <position position="207"/>
    </location>
</feature>
<accession>A0A7J6TFS4</accession>
<evidence type="ECO:0000256" key="1">
    <source>
        <dbReference type="SAM" id="MobiDB-lite"/>
    </source>
</evidence>
<dbReference type="EMBL" id="JABANO010011352">
    <property type="protein sequence ID" value="KAF4743622.1"/>
    <property type="molecule type" value="Genomic_DNA"/>
</dbReference>
<keyword evidence="3" id="KW-1185">Reference proteome</keyword>
<proteinExistence type="predicted"/>
<protein>
    <submittedName>
        <fullName evidence="2">Uncharacterized protein</fullName>
    </submittedName>
</protein>
<organism evidence="2 3">
    <name type="scientific">Perkinsus olseni</name>
    <name type="common">Perkinsus atlanticus</name>
    <dbReference type="NCBI Taxonomy" id="32597"/>
    <lineage>
        <taxon>Eukaryota</taxon>
        <taxon>Sar</taxon>
        <taxon>Alveolata</taxon>
        <taxon>Perkinsozoa</taxon>
        <taxon>Perkinsea</taxon>
        <taxon>Perkinsida</taxon>
        <taxon>Perkinsidae</taxon>
        <taxon>Perkinsus</taxon>
    </lineage>
</organism>
<evidence type="ECO:0000313" key="2">
    <source>
        <dbReference type="EMBL" id="KAF4743622.1"/>
    </source>
</evidence>
<comment type="caution">
    <text evidence="2">The sequence shown here is derived from an EMBL/GenBank/DDBJ whole genome shotgun (WGS) entry which is preliminary data.</text>
</comment>